<feature type="compositionally biased region" description="Polar residues" evidence="1">
    <location>
        <begin position="1"/>
        <end position="10"/>
    </location>
</feature>
<dbReference type="STRING" id="284592.Q6BL65"/>
<feature type="region of interest" description="Disordered" evidence="1">
    <location>
        <begin position="273"/>
        <end position="631"/>
    </location>
</feature>
<feature type="compositionally biased region" description="Polar residues" evidence="1">
    <location>
        <begin position="437"/>
        <end position="452"/>
    </location>
</feature>
<organism evidence="2 3">
    <name type="scientific">Debaryomyces hansenii (strain ATCC 36239 / CBS 767 / BCRC 21394 / JCM 1990 / NBRC 0083 / IGC 2968)</name>
    <name type="common">Yeast</name>
    <name type="synonym">Torulaspora hansenii</name>
    <dbReference type="NCBI Taxonomy" id="284592"/>
    <lineage>
        <taxon>Eukaryota</taxon>
        <taxon>Fungi</taxon>
        <taxon>Dikarya</taxon>
        <taxon>Ascomycota</taxon>
        <taxon>Saccharomycotina</taxon>
        <taxon>Pichiomycetes</taxon>
        <taxon>Debaryomycetaceae</taxon>
        <taxon>Debaryomyces</taxon>
    </lineage>
</organism>
<evidence type="ECO:0000313" key="2">
    <source>
        <dbReference type="EMBL" id="CAG89432.2"/>
    </source>
</evidence>
<feature type="compositionally biased region" description="Low complexity" evidence="1">
    <location>
        <begin position="486"/>
        <end position="504"/>
    </location>
</feature>
<keyword evidence="3" id="KW-1185">Reference proteome</keyword>
<feature type="compositionally biased region" description="Polar residues" evidence="1">
    <location>
        <begin position="466"/>
        <end position="481"/>
    </location>
</feature>
<dbReference type="AlphaFoldDB" id="Q6BL65"/>
<dbReference type="OMA" id="HANNHHF"/>
<proteinExistence type="predicted"/>
<reference evidence="2 3" key="1">
    <citation type="journal article" date="2004" name="Nature">
        <title>Genome evolution in yeasts.</title>
        <authorList>
            <consortium name="Genolevures"/>
            <person name="Dujon B."/>
            <person name="Sherman D."/>
            <person name="Fischer G."/>
            <person name="Durrens P."/>
            <person name="Casaregola S."/>
            <person name="Lafontaine I."/>
            <person name="de Montigny J."/>
            <person name="Marck C."/>
            <person name="Neuveglise C."/>
            <person name="Talla E."/>
            <person name="Goffard N."/>
            <person name="Frangeul L."/>
            <person name="Aigle M."/>
            <person name="Anthouard V."/>
            <person name="Babour A."/>
            <person name="Barbe V."/>
            <person name="Barnay S."/>
            <person name="Blanchin S."/>
            <person name="Beckerich J.M."/>
            <person name="Beyne E."/>
            <person name="Bleykasten C."/>
            <person name="Boisrame A."/>
            <person name="Boyer J."/>
            <person name="Cattolico L."/>
            <person name="Confanioleri F."/>
            <person name="de Daruvar A."/>
            <person name="Despons L."/>
            <person name="Fabre E."/>
            <person name="Fairhead C."/>
            <person name="Ferry-Dumazet H."/>
            <person name="Groppi A."/>
            <person name="Hantraye F."/>
            <person name="Hennequin C."/>
            <person name="Jauniaux N."/>
            <person name="Joyet P."/>
            <person name="Kachouri R."/>
            <person name="Kerrest A."/>
            <person name="Koszul R."/>
            <person name="Lemaire M."/>
            <person name="Lesur I."/>
            <person name="Ma L."/>
            <person name="Muller H."/>
            <person name="Nicaud J.M."/>
            <person name="Nikolski M."/>
            <person name="Oztas S."/>
            <person name="Ozier-Kalogeropoulos O."/>
            <person name="Pellenz S."/>
            <person name="Potier S."/>
            <person name="Richard G.F."/>
            <person name="Straub M.L."/>
            <person name="Suleau A."/>
            <person name="Swennene D."/>
            <person name="Tekaia F."/>
            <person name="Wesolowski-Louvel M."/>
            <person name="Westhof E."/>
            <person name="Wirth B."/>
            <person name="Zeniou-Meyer M."/>
            <person name="Zivanovic I."/>
            <person name="Bolotin-Fukuhara M."/>
            <person name="Thierry A."/>
            <person name="Bouchier C."/>
            <person name="Caudron B."/>
            <person name="Scarpelli C."/>
            <person name="Gaillardin C."/>
            <person name="Weissenbach J."/>
            <person name="Wincker P."/>
            <person name="Souciet J.L."/>
        </authorList>
    </citation>
    <scope>NUCLEOTIDE SEQUENCE [LARGE SCALE GENOMIC DNA]</scope>
    <source>
        <strain evidence="3">ATCC 36239 / CBS 767 / BCRC 21394 / JCM 1990 / NBRC 0083 / IGC 2968</strain>
    </source>
</reference>
<feature type="compositionally biased region" description="Basic and acidic residues" evidence="1">
    <location>
        <begin position="21"/>
        <end position="32"/>
    </location>
</feature>
<feature type="compositionally biased region" description="Pro residues" evidence="1">
    <location>
        <begin position="601"/>
        <end position="611"/>
    </location>
</feature>
<dbReference type="OrthoDB" id="4091299at2759"/>
<evidence type="ECO:0000313" key="3">
    <source>
        <dbReference type="Proteomes" id="UP000000599"/>
    </source>
</evidence>
<dbReference type="FunCoup" id="Q6BL65">
    <property type="interactions" value="162"/>
</dbReference>
<dbReference type="EMBL" id="CR382138">
    <property type="protein sequence ID" value="CAG89432.2"/>
    <property type="molecule type" value="Genomic_DNA"/>
</dbReference>
<feature type="compositionally biased region" description="Pro residues" evidence="1">
    <location>
        <begin position="374"/>
        <end position="400"/>
    </location>
</feature>
<feature type="compositionally biased region" description="Pro residues" evidence="1">
    <location>
        <begin position="545"/>
        <end position="574"/>
    </location>
</feature>
<feature type="compositionally biased region" description="Polar residues" evidence="1">
    <location>
        <begin position="74"/>
        <end position="87"/>
    </location>
</feature>
<dbReference type="GeneID" id="2904008"/>
<dbReference type="eggNOG" id="ENOG502S0PT">
    <property type="taxonomic scope" value="Eukaryota"/>
</dbReference>
<dbReference type="InParanoid" id="Q6BL65"/>
<protein>
    <submittedName>
        <fullName evidence="2">DEHA2F16038p</fullName>
    </submittedName>
</protein>
<feature type="compositionally biased region" description="Basic and acidic residues" evidence="1">
    <location>
        <begin position="164"/>
        <end position="176"/>
    </location>
</feature>
<accession>Q6BL65</accession>
<dbReference type="RefSeq" id="XP_461056.2">
    <property type="nucleotide sequence ID" value="XM_461056.1"/>
</dbReference>
<dbReference type="Proteomes" id="UP000000599">
    <property type="component" value="Chromosome F"/>
</dbReference>
<feature type="compositionally biased region" description="Low complexity" evidence="1">
    <location>
        <begin position="516"/>
        <end position="528"/>
    </location>
</feature>
<feature type="compositionally biased region" description="Polar residues" evidence="1">
    <location>
        <begin position="275"/>
        <end position="345"/>
    </location>
</feature>
<feature type="compositionally biased region" description="Low complexity" evidence="1">
    <location>
        <begin position="148"/>
        <end position="160"/>
    </location>
</feature>
<feature type="region of interest" description="Disordered" evidence="1">
    <location>
        <begin position="1"/>
        <end position="89"/>
    </location>
</feature>
<sequence length="631" mass="68999">MSSDQTTSNPLLGDPSIIQVFKEDGSNNEKSSHVSSQAASSGSVEPGSALSKLLDSAIAKAAEESTPEFEPRSRSNSPNTTMPTISKLSKKSLERVYTIEFLFELRNSAFVKDYKETNELPDKSFWRAKSKSQNTSSGAKDFGHNSKHGNNNNNNKNKNASNKKRQDSASNWERKPGFLKTGDLDSLSEDKISQLLGEPTEEIEPEWESADLNNELNLNMGQTVEDFERWKSNMRSEERRRNGEIVEDNTDLNAEKSGNEVDYFFSFVKPKRQSVDSNASSLKAPSSGVSTPTVANSEPSAKSSRFSSFFNTPSSENQPQLTRPDHGQSQNLPAQHQTQGRSQSHALPGKGDQGYSRFLSMMNNPNEANKPSPQSLPQPLPQPLPQTLPQPLPQTLPQPISPQKEILQEAKKPIPGQPLNDDTFFMSLLNKREGPDGSNTSSPALFASSTHGQPKARVASPDVKQSPLTSNVQPQMQSQQIPGPKQQNMNLPPGQQMNQQQIPPQQMPPWMRQFHGGPNVPPGVNGPNDSRPLGAPPTGANGHNQPPPHLQYPPNMGPPPKMFPPGFMPPPGMPMPSQFANGRNGPMPPPPGNHPYMGFPPGMPPPPPGMGMPPLQQSSGFDQRNQPSPRR</sequence>
<feature type="compositionally biased region" description="Basic and acidic residues" evidence="1">
    <location>
        <begin position="231"/>
        <end position="244"/>
    </location>
</feature>
<feature type="compositionally biased region" description="Polar residues" evidence="1">
    <location>
        <begin position="615"/>
        <end position="631"/>
    </location>
</feature>
<dbReference type="KEGG" id="dha:DEHA2F16038g"/>
<feature type="region of interest" description="Disordered" evidence="1">
    <location>
        <begin position="121"/>
        <end position="207"/>
    </location>
</feature>
<dbReference type="HOGENOM" id="CLU_030290_0_0_1"/>
<feature type="compositionally biased region" description="Low complexity" evidence="1">
    <location>
        <begin position="33"/>
        <end position="44"/>
    </location>
</feature>
<name>Q6BL65_DEBHA</name>
<gene>
    <name evidence="2" type="ordered locus">DEHA2F16038g</name>
</gene>
<evidence type="ECO:0000256" key="1">
    <source>
        <dbReference type="SAM" id="MobiDB-lite"/>
    </source>
</evidence>
<feature type="region of interest" description="Disordered" evidence="1">
    <location>
        <begin position="231"/>
        <end position="255"/>
    </location>
</feature>